<name>A0A8J5KH23_ZINOF</name>
<dbReference type="AlphaFoldDB" id="A0A8J5KH23"/>
<dbReference type="PANTHER" id="PTHR12000:SF42">
    <property type="entry name" value="LEGUMAIN"/>
    <property type="match status" value="1"/>
</dbReference>
<dbReference type="Proteomes" id="UP000734854">
    <property type="component" value="Unassembled WGS sequence"/>
</dbReference>
<sequence length="605" mass="67459">MSSSLLLLLSLFFPSSLSAAVTAQSSASPSNSSTVYDILQEYNLPPGILLDTVKSFSVASNGYFVIDLYRECYVDFEYVVYYAPRVSSFLGYGSVSNLEGVTRKLGVDQFQHIHSCRGNLSLFQRAKKVVRLAFESNKDFESYNPMDYRQFLVISIGTGAYKQTERYSARESARWGLLELLWNRGKSPLVQIFREATSDMVDIYASVVFQALDSEGNYIRVQDDTLTGAAASVDNSTKWNLRNLVQIGENLLEKPASRVNLETGQSVPVVDGEGGTMSNKERLVKFAKTLSDERKLRQENLIIYVEACESGSIFEGLMPEDLNVYVTTTSNAVESSWGTYCPGMDPPPPPEYMTCLGDLYNVAWMEDSENHNLKEETVKMRTSNQNTYSVGSHVMEYDDKNVKPEKLYLYQGFDPTNANLTENALRLSKKMGVINKRDADLLFLWHMWKKLVVMFVEATTQLSGVPLSMATVHDLVSQNCTSSAIAADFLCSQRRLLDATIQPSSACPRSSAPIGAQDIEVRIRFWTRREVSGQVEPGELSVVVILGFDSHSFQPPGSNSHELCSGSVIFSSDLLLCCVSLLCLFFLLAVDQGHEIGEEERRSLC</sequence>
<dbReference type="GO" id="GO:0006624">
    <property type="term" value="P:vacuolar protein processing"/>
    <property type="evidence" value="ECO:0007669"/>
    <property type="project" value="TreeGrafter"/>
</dbReference>
<comment type="similarity">
    <text evidence="1">Belongs to the peptidase C13 family.</text>
</comment>
<evidence type="ECO:0000313" key="3">
    <source>
        <dbReference type="EMBL" id="KAG6489870.1"/>
    </source>
</evidence>
<protein>
    <submittedName>
        <fullName evidence="3">Uncharacterized protein</fullName>
    </submittedName>
</protein>
<dbReference type="InterPro" id="IPR007493">
    <property type="entry name" value="DUF538"/>
</dbReference>
<dbReference type="Pfam" id="PF01650">
    <property type="entry name" value="Peptidase_C13"/>
    <property type="match status" value="1"/>
</dbReference>
<comment type="caution">
    <text evidence="3">The sequence shown here is derived from an EMBL/GenBank/DDBJ whole genome shotgun (WGS) entry which is preliminary data.</text>
</comment>
<dbReference type="SUPFAM" id="SSF141562">
    <property type="entry name" value="At5g01610-like"/>
    <property type="match status" value="1"/>
</dbReference>
<dbReference type="Gene3D" id="2.30.240.10">
    <property type="entry name" value="At5g01610-like"/>
    <property type="match status" value="1"/>
</dbReference>
<gene>
    <name evidence="3" type="ORF">ZIOFF_051151</name>
</gene>
<evidence type="ECO:0000256" key="2">
    <source>
        <dbReference type="SAM" id="SignalP"/>
    </source>
</evidence>
<proteinExistence type="inferred from homology"/>
<dbReference type="Pfam" id="PF04398">
    <property type="entry name" value="DUF538"/>
    <property type="match status" value="1"/>
</dbReference>
<accession>A0A8J5KH23</accession>
<dbReference type="EMBL" id="JACMSC010000014">
    <property type="protein sequence ID" value="KAG6489870.1"/>
    <property type="molecule type" value="Genomic_DNA"/>
</dbReference>
<evidence type="ECO:0000313" key="4">
    <source>
        <dbReference type="Proteomes" id="UP000734854"/>
    </source>
</evidence>
<reference evidence="3 4" key="1">
    <citation type="submission" date="2020-08" db="EMBL/GenBank/DDBJ databases">
        <title>Plant Genome Project.</title>
        <authorList>
            <person name="Zhang R.-G."/>
        </authorList>
    </citation>
    <scope>NUCLEOTIDE SEQUENCE [LARGE SCALE GENOMIC DNA]</scope>
    <source>
        <tissue evidence="3">Rhizome</tissue>
    </source>
</reference>
<dbReference type="GO" id="GO:0051603">
    <property type="term" value="P:proteolysis involved in protein catabolic process"/>
    <property type="evidence" value="ECO:0007669"/>
    <property type="project" value="TreeGrafter"/>
</dbReference>
<dbReference type="InterPro" id="IPR036758">
    <property type="entry name" value="At5g01610-like"/>
</dbReference>
<dbReference type="InterPro" id="IPR001096">
    <property type="entry name" value="Peptidase_C13"/>
</dbReference>
<dbReference type="GO" id="GO:0005773">
    <property type="term" value="C:vacuole"/>
    <property type="evidence" value="ECO:0007669"/>
    <property type="project" value="GOC"/>
</dbReference>
<organism evidence="3 4">
    <name type="scientific">Zingiber officinale</name>
    <name type="common">Ginger</name>
    <name type="synonym">Amomum zingiber</name>
    <dbReference type="NCBI Taxonomy" id="94328"/>
    <lineage>
        <taxon>Eukaryota</taxon>
        <taxon>Viridiplantae</taxon>
        <taxon>Streptophyta</taxon>
        <taxon>Embryophyta</taxon>
        <taxon>Tracheophyta</taxon>
        <taxon>Spermatophyta</taxon>
        <taxon>Magnoliopsida</taxon>
        <taxon>Liliopsida</taxon>
        <taxon>Zingiberales</taxon>
        <taxon>Zingiberaceae</taxon>
        <taxon>Zingiber</taxon>
    </lineage>
</organism>
<feature type="signal peptide" evidence="2">
    <location>
        <begin position="1"/>
        <end position="19"/>
    </location>
</feature>
<dbReference type="SUPFAM" id="SSF52151">
    <property type="entry name" value="FabD/lysophospholipase-like"/>
    <property type="match status" value="1"/>
</dbReference>
<dbReference type="PANTHER" id="PTHR12000">
    <property type="entry name" value="HEMOGLOBINASE FAMILY MEMBER"/>
    <property type="match status" value="1"/>
</dbReference>
<feature type="chain" id="PRO_5035212146" evidence="2">
    <location>
        <begin position="20"/>
        <end position="605"/>
    </location>
</feature>
<dbReference type="GO" id="GO:0004197">
    <property type="term" value="F:cysteine-type endopeptidase activity"/>
    <property type="evidence" value="ECO:0007669"/>
    <property type="project" value="TreeGrafter"/>
</dbReference>
<dbReference type="Gene3D" id="3.40.50.1460">
    <property type="match status" value="1"/>
</dbReference>
<keyword evidence="4" id="KW-1185">Reference proteome</keyword>
<dbReference type="InterPro" id="IPR016035">
    <property type="entry name" value="Acyl_Trfase/lysoPLipase"/>
</dbReference>
<keyword evidence="2" id="KW-0732">Signal</keyword>
<evidence type="ECO:0000256" key="1">
    <source>
        <dbReference type="ARBA" id="ARBA00009941"/>
    </source>
</evidence>